<dbReference type="CDD" id="cd18095">
    <property type="entry name" value="SpoU-like_rRNA-MTase"/>
    <property type="match status" value="1"/>
</dbReference>
<dbReference type="Gene3D" id="3.30.1330.30">
    <property type="match status" value="1"/>
</dbReference>
<keyword evidence="1 4" id="KW-0489">Methyltransferase</keyword>
<reference evidence="5 6" key="2">
    <citation type="submission" date="2017-08" db="EMBL/GenBank/DDBJ databases">
        <authorList>
            <person name="de Groot N.N."/>
        </authorList>
    </citation>
    <scope>NUCLEOTIDE SEQUENCE [LARGE SCALE GENOMIC DNA]</scope>
    <source>
        <strain evidence="5">Orrdi1</strain>
    </source>
</reference>
<dbReference type="InterPro" id="IPR029064">
    <property type="entry name" value="Ribosomal_eL30-like_sf"/>
</dbReference>
<dbReference type="EC" id="2.1.1.-" evidence="4"/>
<keyword evidence="6" id="KW-1185">Reference proteome</keyword>
<evidence type="ECO:0000313" key="4">
    <source>
        <dbReference type="EMBL" id="SBT23860.1"/>
    </source>
</evidence>
<feature type="domain" description="tRNA/rRNA methyltransferase SpoU type" evidence="3">
    <location>
        <begin position="113"/>
        <end position="250"/>
    </location>
</feature>
<evidence type="ECO:0000256" key="1">
    <source>
        <dbReference type="ARBA" id="ARBA00022603"/>
    </source>
</evidence>
<proteinExistence type="predicted"/>
<dbReference type="RefSeq" id="WP_067749457.1">
    <property type="nucleotide sequence ID" value="NZ_LT907988.1"/>
</dbReference>
<evidence type="ECO:0000313" key="6">
    <source>
        <dbReference type="Proteomes" id="UP000078558"/>
    </source>
</evidence>
<dbReference type="GO" id="GO:0008173">
    <property type="term" value="F:RNA methyltransferase activity"/>
    <property type="evidence" value="ECO:0007669"/>
    <property type="project" value="InterPro"/>
</dbReference>
<dbReference type="GO" id="GO:0006396">
    <property type="term" value="P:RNA processing"/>
    <property type="evidence" value="ECO:0007669"/>
    <property type="project" value="InterPro"/>
</dbReference>
<dbReference type="EMBL" id="FLRC01000003">
    <property type="protein sequence ID" value="SBT23860.1"/>
    <property type="molecule type" value="Genomic_DNA"/>
</dbReference>
<organism evidence="4 6">
    <name type="scientific">Orrella dioscoreae</name>
    <dbReference type="NCBI Taxonomy" id="1851544"/>
    <lineage>
        <taxon>Bacteria</taxon>
        <taxon>Pseudomonadati</taxon>
        <taxon>Pseudomonadota</taxon>
        <taxon>Betaproteobacteria</taxon>
        <taxon>Burkholderiales</taxon>
        <taxon>Alcaligenaceae</taxon>
        <taxon>Orrella</taxon>
    </lineage>
</organism>
<dbReference type="InterPro" id="IPR001537">
    <property type="entry name" value="SpoU_MeTrfase"/>
</dbReference>
<accession>A0A1C3JXB3</accession>
<name>A0A1C3JXB3_9BURK</name>
<dbReference type="InterPro" id="IPR029028">
    <property type="entry name" value="Alpha/beta_knot_MTases"/>
</dbReference>
<keyword evidence="2 4" id="KW-0808">Transferase</keyword>
<protein>
    <submittedName>
        <fullName evidence="4">23S rRNA (Guanosine-2'-O-)-methyltransferase rlmB</fullName>
        <ecNumber evidence="4">2.1.1.-</ecNumber>
    </submittedName>
</protein>
<evidence type="ECO:0000259" key="3">
    <source>
        <dbReference type="Pfam" id="PF00588"/>
    </source>
</evidence>
<reference evidence="4 6" key="1">
    <citation type="submission" date="2016-06" db="EMBL/GenBank/DDBJ databases">
        <authorList>
            <person name="Kjaerup R.B."/>
            <person name="Dalgaard T.S."/>
            <person name="Juul-Madsen H.R."/>
        </authorList>
    </citation>
    <scope>NUCLEOTIDE SEQUENCE [LARGE SCALE GENOMIC DNA]</scope>
    <source>
        <strain evidence="4">Orrdi1</strain>
    </source>
</reference>
<sequence length="269" mass="28122">MKALSSRENPRYKTLRALAGHAGRRGEATLLEGVHLCQAWLDRGLPVVQAIFDADRLAQPALAALAARVPAAQAVALAPRLLAGLESVETGQGVLFVVQPPAPALPARLADASLWLDRVQDPGNVGTLLRTAAAAGIRRVLLSAGCAAAWSPKVLRSAQGAHVALAIHEQVDLLAARTQLDVPLVVSTLEAAEDLYDAELPAACAWVFGHEGQGVAPALQAVADRRIRIAHDAQAVESLNVAAAAAICLFEQRRRHRQGSAPAVAPAAQ</sequence>
<dbReference type="InterPro" id="IPR029026">
    <property type="entry name" value="tRNA_m1G_MTases_N"/>
</dbReference>
<evidence type="ECO:0000313" key="5">
    <source>
        <dbReference type="EMBL" id="SOE49615.1"/>
    </source>
</evidence>
<dbReference type="Pfam" id="PF00588">
    <property type="entry name" value="SpoU_methylase"/>
    <property type="match status" value="1"/>
</dbReference>
<dbReference type="KEGG" id="odi:ODI_R2202"/>
<dbReference type="OrthoDB" id="9794400at2"/>
<evidence type="ECO:0000256" key="2">
    <source>
        <dbReference type="ARBA" id="ARBA00022679"/>
    </source>
</evidence>
<dbReference type="SUPFAM" id="SSF75217">
    <property type="entry name" value="alpha/beta knot"/>
    <property type="match status" value="1"/>
</dbReference>
<dbReference type="InterPro" id="IPR051259">
    <property type="entry name" value="rRNA_Methyltransferase"/>
</dbReference>
<dbReference type="PANTHER" id="PTHR43191:SF2">
    <property type="entry name" value="RRNA METHYLTRANSFERASE 3, MITOCHONDRIAL"/>
    <property type="match status" value="1"/>
</dbReference>
<dbReference type="EMBL" id="LT907988">
    <property type="protein sequence ID" value="SOE49615.1"/>
    <property type="molecule type" value="Genomic_DNA"/>
</dbReference>
<dbReference type="AlphaFoldDB" id="A0A1C3JXB3"/>
<dbReference type="GO" id="GO:0003723">
    <property type="term" value="F:RNA binding"/>
    <property type="evidence" value="ECO:0007669"/>
    <property type="project" value="InterPro"/>
</dbReference>
<dbReference type="Gene3D" id="3.40.1280.10">
    <property type="match status" value="1"/>
</dbReference>
<dbReference type="PANTHER" id="PTHR43191">
    <property type="entry name" value="RRNA METHYLTRANSFERASE 3"/>
    <property type="match status" value="1"/>
</dbReference>
<dbReference type="Proteomes" id="UP000078558">
    <property type="component" value="Chromosome I"/>
</dbReference>
<dbReference type="STRING" id="1851544.ODI_01242"/>
<dbReference type="GO" id="GO:0032259">
    <property type="term" value="P:methylation"/>
    <property type="evidence" value="ECO:0007669"/>
    <property type="project" value="UniProtKB-KW"/>
</dbReference>
<dbReference type="SUPFAM" id="SSF55315">
    <property type="entry name" value="L30e-like"/>
    <property type="match status" value="1"/>
</dbReference>
<gene>
    <name evidence="4" type="ORF">ODI_01242</name>
    <name evidence="5" type="ORF">ODI_R2202</name>
</gene>